<feature type="region of interest" description="Disordered" evidence="1">
    <location>
        <begin position="1404"/>
        <end position="1423"/>
    </location>
</feature>
<evidence type="ECO:0000313" key="4">
    <source>
        <dbReference type="Proteomes" id="UP000076874"/>
    </source>
</evidence>
<keyword evidence="3" id="KW-0696">RNA-directed RNA polymerase</keyword>
<evidence type="ECO:0000256" key="1">
    <source>
        <dbReference type="SAM" id="MobiDB-lite"/>
    </source>
</evidence>
<feature type="region of interest" description="Disordered" evidence="1">
    <location>
        <begin position="1132"/>
        <end position="1152"/>
    </location>
</feature>
<gene>
    <name evidence="3" type="ORF">SPI_07970</name>
</gene>
<feature type="compositionally biased region" description="Gly residues" evidence="1">
    <location>
        <begin position="1006"/>
        <end position="1020"/>
    </location>
</feature>
<dbReference type="GO" id="GO:0003723">
    <property type="term" value="F:RNA binding"/>
    <property type="evidence" value="ECO:0007669"/>
    <property type="project" value="UniProtKB-KW"/>
</dbReference>
<dbReference type="InterPro" id="IPR007855">
    <property type="entry name" value="RDRP"/>
</dbReference>
<proteinExistence type="predicted"/>
<name>A0A167P702_9HYPO</name>
<feature type="compositionally biased region" description="Low complexity" evidence="1">
    <location>
        <begin position="151"/>
        <end position="167"/>
    </location>
</feature>
<protein>
    <submittedName>
        <fullName evidence="3">RNA-dependent RNA polymerase</fullName>
    </submittedName>
</protein>
<dbReference type="GO" id="GO:0030422">
    <property type="term" value="P:siRNA processing"/>
    <property type="evidence" value="ECO:0007669"/>
    <property type="project" value="TreeGrafter"/>
</dbReference>
<dbReference type="Pfam" id="PF05183">
    <property type="entry name" value="RdRP"/>
    <property type="match status" value="1"/>
</dbReference>
<dbReference type="PANTHER" id="PTHR23079">
    <property type="entry name" value="RNA-DEPENDENT RNA POLYMERASE"/>
    <property type="match status" value="1"/>
</dbReference>
<feature type="compositionally biased region" description="Low complexity" evidence="1">
    <location>
        <begin position="285"/>
        <end position="300"/>
    </location>
</feature>
<feature type="compositionally biased region" description="Low complexity" evidence="1">
    <location>
        <begin position="314"/>
        <end position="356"/>
    </location>
</feature>
<dbReference type="PANTHER" id="PTHR23079:SF14">
    <property type="entry name" value="RNA-DEPENDENT RNA POLYMERASE"/>
    <property type="match status" value="1"/>
</dbReference>
<dbReference type="InterPro" id="IPR057596">
    <property type="entry name" value="RDRP_core"/>
</dbReference>
<feature type="domain" description="RDRP core" evidence="2">
    <location>
        <begin position="553"/>
        <end position="1278"/>
    </location>
</feature>
<accession>A0A167P702</accession>
<feature type="region of interest" description="Disordered" evidence="1">
    <location>
        <begin position="378"/>
        <end position="399"/>
    </location>
</feature>
<keyword evidence="4" id="KW-1185">Reference proteome</keyword>
<keyword evidence="3" id="KW-0808">Transferase</keyword>
<feature type="region of interest" description="Disordered" evidence="1">
    <location>
        <begin position="999"/>
        <end position="1021"/>
    </location>
</feature>
<dbReference type="GO" id="GO:0003968">
    <property type="term" value="F:RNA-directed RNA polymerase activity"/>
    <property type="evidence" value="ECO:0007669"/>
    <property type="project" value="UniProtKB-KW"/>
</dbReference>
<feature type="compositionally biased region" description="Basic and acidic residues" evidence="1">
    <location>
        <begin position="232"/>
        <end position="252"/>
    </location>
</feature>
<evidence type="ECO:0000259" key="2">
    <source>
        <dbReference type="Pfam" id="PF05183"/>
    </source>
</evidence>
<sequence>MASAPPVGGQATPTKGTGWPGPDAAREQVAALNRLYNLGVALPEARQSPAEKDKRARRDTHFRRHNSIVNLVRFHYSKGPAHFQAVLDDFDQQARTQTSNWVRKPRATRSLLPEAGSASVPRALLAEDQTALQELLLDVLEASRWSLINRPAGGASPAAEPAQPAQPGRRHQKQHAAPGGLARSASEEKVELLQPSYPVLRFAQEPRQPPKPPGAQRRLYVDLKQAVSAGKQRDIIVEKESPDNDADLRIGKDGTPVLDEQADDSLFLPSAGPSRVREWESDFWTTDSPPRSPSTVSTVSMYSARDSFEEETPFETQTTAADSEADSDNNNNNKAGANAARLAESPSPSEESFPLSEAELEAFEASFNSCDYEPGSFYRAAPPSNAEQPPDSPTNTAYSSLPELADLRLSDDADTTGPKEKPTTVPGLWDRLMSVFPPTPGWLQRAPFPVIWEATRIALYCGVNLQEVQMTYSPSWEDQNELRKAFAQHASFADKRLPARANQIAWETAFSQHTSHHGGGGGGGGVGVKRVVVFTAELVYNRRASGPLYFAKLQPLALDLPHRLSRQFGADRFVELLFPSHHSDYGLVPRVLRNDDVAVDEVNRWLTSERHAFVGRRWAAFFLKDVGYKKSSPSKSFDFDVRRPSLLQKRVYLFAEDGFGISTATAAAASATRRAVPAHHNDRVPQPMHTPLPVHAMLDWLLQYNKFPENRNQPYLKLFSRVALGLSRTKPTVVFEPHQIRHQSSDIRSPSTGAVMNDGIARMSLSVARKLRSALELSDLPTAVQGRLGSAKGMWLLDPDDTGREDWIETYPSQRKWQCDFADENQRTLEVRNFAAEVRSASLNLQFIPVLEDRALDKRRMRRVIGGILAASIRQDLDDQRRALEHPLLFASWVHENQRDRNEHVLHSHVPFLGGLPDKDEDVLRFLLDGGFDPLQQRYLWDKAYELQKQKCERLREKLNVRIGRTAYLYMVVDFLGVLEAGEVQVCFSTKFQVEPDGAPDPADAYGGGNGGGGGGGGDDGSFSDTLLVGTDLLVARSPAHFPSDMQKVRAVFRPELCALKDVIVFSSKGDRPLADKLSGGDYDGDMAWVCWDPRIVDNFANGPEPPAYDLFAMGYLRKVKTTVDDLATECGGSGGSGGVPSSSRSGGGHTKPVDVAAPLPALVVDSMVQRSFAFNMRESLLGKLTVYKEELCYLRNSISDPSAYVLSTLLSALVDQAKQGSDFGMGDFKRLRVACLEGVRARAPPPADLRKPRYKGKNWPDGDRAATHIIDHLKFEVAKPLIDQGLKALSVLHESTGGSGGSGISSRSGYWDPDLAAPAKAFAALGKTSDTCYAILEALKSDLLGVKASWDAMIKQWNDAKRSSGAAGGAASGTTADASTYSLRVLQVYEEWCNVSVHLPRFHGNDNDKNSTPAQRRAAARAATEQMETVARLLEQPYLRDAECSQWAILRASQAFLMFYNKRPRLVWRLGGRQLQIIKASMSGAGGGGTNGARVLMTPLAYAASRPDKKMIRRMTAHLRGDEVEGIDYDTYDDFFEDDT</sequence>
<reference evidence="3 4" key="1">
    <citation type="journal article" date="2016" name="Genome Biol. Evol.">
        <title>Divergent and convergent evolution of fungal pathogenicity.</title>
        <authorList>
            <person name="Shang Y."/>
            <person name="Xiao G."/>
            <person name="Zheng P."/>
            <person name="Cen K."/>
            <person name="Zhan S."/>
            <person name="Wang C."/>
        </authorList>
    </citation>
    <scope>NUCLEOTIDE SEQUENCE [LARGE SCALE GENOMIC DNA]</scope>
    <source>
        <strain evidence="3 4">RCEF 264</strain>
    </source>
</reference>
<dbReference type="OrthoDB" id="10055769at2759"/>
<evidence type="ECO:0000313" key="3">
    <source>
        <dbReference type="EMBL" id="OAA56359.1"/>
    </source>
</evidence>
<feature type="region of interest" description="Disordered" evidence="1">
    <location>
        <begin position="232"/>
        <end position="356"/>
    </location>
</feature>
<dbReference type="STRING" id="1081102.A0A167P702"/>
<feature type="region of interest" description="Disordered" evidence="1">
    <location>
        <begin position="151"/>
        <end position="188"/>
    </location>
</feature>
<dbReference type="GO" id="GO:0031380">
    <property type="term" value="C:nuclear RNA-directed RNA polymerase complex"/>
    <property type="evidence" value="ECO:0007669"/>
    <property type="project" value="TreeGrafter"/>
</dbReference>
<feature type="region of interest" description="Disordered" evidence="1">
    <location>
        <begin position="1"/>
        <end position="25"/>
    </location>
</feature>
<dbReference type="EMBL" id="AZHD01000017">
    <property type="protein sequence ID" value="OAA56359.1"/>
    <property type="molecule type" value="Genomic_DNA"/>
</dbReference>
<dbReference type="Proteomes" id="UP000076874">
    <property type="component" value="Unassembled WGS sequence"/>
</dbReference>
<dbReference type="Gene3D" id="1.10.8.790">
    <property type="entry name" value="RNA-dependent RNA polymerase, slab domain, helical subdomain-like"/>
    <property type="match status" value="1"/>
</dbReference>
<organism evidence="3 4">
    <name type="scientific">Niveomyces insectorum RCEF 264</name>
    <dbReference type="NCBI Taxonomy" id="1081102"/>
    <lineage>
        <taxon>Eukaryota</taxon>
        <taxon>Fungi</taxon>
        <taxon>Dikarya</taxon>
        <taxon>Ascomycota</taxon>
        <taxon>Pezizomycotina</taxon>
        <taxon>Sordariomycetes</taxon>
        <taxon>Hypocreomycetidae</taxon>
        <taxon>Hypocreales</taxon>
        <taxon>Cordycipitaceae</taxon>
        <taxon>Niveomyces</taxon>
    </lineage>
</organism>
<keyword evidence="3" id="KW-0548">Nucleotidyltransferase</keyword>
<comment type="caution">
    <text evidence="3">The sequence shown here is derived from an EMBL/GenBank/DDBJ whole genome shotgun (WGS) entry which is preliminary data.</text>
</comment>